<dbReference type="RefSeq" id="WP_344932238.1">
    <property type="nucleotide sequence ID" value="NZ_BAABDM010000001.1"/>
</dbReference>
<evidence type="ECO:0000313" key="7">
    <source>
        <dbReference type="Proteomes" id="UP001500392"/>
    </source>
</evidence>
<dbReference type="SUPFAM" id="SSF52418">
    <property type="entry name" value="Nucleoside phosphorylase/phosphoribosyltransferase catalytic domain"/>
    <property type="match status" value="1"/>
</dbReference>
<evidence type="ECO:0000256" key="3">
    <source>
        <dbReference type="ARBA" id="ARBA00022822"/>
    </source>
</evidence>
<dbReference type="Pfam" id="PF00591">
    <property type="entry name" value="Glycos_transf_3"/>
    <property type="match status" value="1"/>
</dbReference>
<keyword evidence="3" id="KW-0822">Tryptophan biosynthesis</keyword>
<evidence type="ECO:0000313" key="6">
    <source>
        <dbReference type="EMBL" id="GAA4085529.1"/>
    </source>
</evidence>
<feature type="domain" description="Glycosyl transferase family 3" evidence="4">
    <location>
        <begin position="99"/>
        <end position="251"/>
    </location>
</feature>
<comment type="caution">
    <text evidence="6">The sequence shown here is derived from an EMBL/GenBank/DDBJ whole genome shotgun (WGS) entry which is preliminary data.</text>
</comment>
<feature type="domain" description="Glycosyl transferase family 3 N-terminal" evidence="5">
    <location>
        <begin position="17"/>
        <end position="71"/>
    </location>
</feature>
<keyword evidence="7" id="KW-1185">Reference proteome</keyword>
<keyword evidence="3" id="KW-0028">Amino-acid biosynthesis</keyword>
<gene>
    <name evidence="6" type="ORF">GCM10022414_05380</name>
</gene>
<evidence type="ECO:0000259" key="4">
    <source>
        <dbReference type="Pfam" id="PF00591"/>
    </source>
</evidence>
<reference evidence="7" key="1">
    <citation type="journal article" date="2019" name="Int. J. Syst. Evol. Microbiol.">
        <title>The Global Catalogue of Microorganisms (GCM) 10K type strain sequencing project: providing services to taxonomists for standard genome sequencing and annotation.</title>
        <authorList>
            <consortium name="The Broad Institute Genomics Platform"/>
            <consortium name="The Broad Institute Genome Sequencing Center for Infectious Disease"/>
            <person name="Wu L."/>
            <person name="Ma J."/>
        </authorList>
    </citation>
    <scope>NUCLEOTIDE SEQUENCE [LARGE SCALE GENOMIC DNA]</scope>
    <source>
        <strain evidence="7">JCM 17304</strain>
    </source>
</reference>
<organism evidence="6 7">
    <name type="scientific">Zhongshania borealis</name>
    <dbReference type="NCBI Taxonomy" id="889488"/>
    <lineage>
        <taxon>Bacteria</taxon>
        <taxon>Pseudomonadati</taxon>
        <taxon>Pseudomonadota</taxon>
        <taxon>Gammaproteobacteria</taxon>
        <taxon>Cellvibrionales</taxon>
        <taxon>Spongiibacteraceae</taxon>
        <taxon>Zhongshania</taxon>
    </lineage>
</organism>
<dbReference type="PANTHER" id="PTHR43285:SF2">
    <property type="entry name" value="ANTHRANILATE PHOSPHORIBOSYLTRANSFERASE"/>
    <property type="match status" value="1"/>
</dbReference>
<dbReference type="SUPFAM" id="SSF47648">
    <property type="entry name" value="Nucleoside phosphorylase/phosphoribosyltransferase N-terminal domain"/>
    <property type="match status" value="1"/>
</dbReference>
<keyword evidence="1" id="KW-0328">Glycosyltransferase</keyword>
<evidence type="ECO:0000256" key="1">
    <source>
        <dbReference type="ARBA" id="ARBA00022676"/>
    </source>
</evidence>
<keyword evidence="2 6" id="KW-0808">Transferase</keyword>
<keyword evidence="3" id="KW-0057">Aromatic amino acid biosynthesis</keyword>
<dbReference type="EMBL" id="BAABDM010000001">
    <property type="protein sequence ID" value="GAA4085529.1"/>
    <property type="molecule type" value="Genomic_DNA"/>
</dbReference>
<dbReference type="Gene3D" id="3.40.1030.10">
    <property type="entry name" value="Nucleoside phosphorylase/phosphoribosyltransferase catalytic domain"/>
    <property type="match status" value="1"/>
</dbReference>
<evidence type="ECO:0000256" key="2">
    <source>
        <dbReference type="ARBA" id="ARBA00022679"/>
    </source>
</evidence>
<dbReference type="InterPro" id="IPR017459">
    <property type="entry name" value="Glycosyl_Trfase_fam3_N_dom"/>
</dbReference>
<dbReference type="Pfam" id="PF02885">
    <property type="entry name" value="Glycos_trans_3N"/>
    <property type="match status" value="1"/>
</dbReference>
<proteinExistence type="predicted"/>
<dbReference type="InterPro" id="IPR005940">
    <property type="entry name" value="Anthranilate_Pribosyl_Tfrase"/>
</dbReference>
<evidence type="ECO:0000259" key="5">
    <source>
        <dbReference type="Pfam" id="PF02885"/>
    </source>
</evidence>
<dbReference type="PANTHER" id="PTHR43285">
    <property type="entry name" value="ANTHRANILATE PHOSPHORIBOSYLTRANSFERASE"/>
    <property type="match status" value="1"/>
</dbReference>
<dbReference type="Gene3D" id="1.20.970.10">
    <property type="entry name" value="Transferase, Pyrimidine Nucleoside Phosphorylase, Chain C"/>
    <property type="match status" value="1"/>
</dbReference>
<dbReference type="GO" id="GO:0016740">
    <property type="term" value="F:transferase activity"/>
    <property type="evidence" value="ECO:0007669"/>
    <property type="project" value="UniProtKB-KW"/>
</dbReference>
<protein>
    <submittedName>
        <fullName evidence="6">Glycosyl transferase family protein</fullName>
    </submittedName>
</protein>
<dbReference type="InterPro" id="IPR035902">
    <property type="entry name" value="Nuc_phospho_transferase"/>
</dbReference>
<accession>A0ABP7WDI1</accession>
<dbReference type="Proteomes" id="UP001500392">
    <property type="component" value="Unassembled WGS sequence"/>
</dbReference>
<dbReference type="NCBIfam" id="NF006564">
    <property type="entry name" value="PRK09071.1"/>
    <property type="match status" value="1"/>
</dbReference>
<sequence>MTEHPFAQYVRILGKGKTGSRSLSQDEAYDAMGMIMRGEVEDVQLGAFLMLLRVKEESFQELAGFVSAIRTTLNAPDIAVDLDWASYAGKRRQQPWYLLAALALADSGLRVFMHGAAGHTAERVYSEQVLDALGEPCASDWHTVSDRLNSRNFAYLPLGCFSTPLQRMIDLRAQFGLRSPVHTLSRLLNPLAADYSIQSIFHPAYADNHQQAAALLGQAHAVVFKGEAGEAERKPEATCRVKTVHNGVLAETEWPRMLDGRQDKLDLLPIKDLLSAWCDDKISDYGRLAIQGTIAITLQLRSPELSQEQCLARADAIWQQRNRLRLNTTATENV</sequence>
<dbReference type="InterPro" id="IPR000312">
    <property type="entry name" value="Glycosyl_Trfase_fam3"/>
</dbReference>
<dbReference type="InterPro" id="IPR036320">
    <property type="entry name" value="Glycosyl_Trfase_fam3_N_dom_sf"/>
</dbReference>
<name>A0ABP7WDI1_9GAMM</name>